<keyword evidence="8" id="KW-1185">Reference proteome</keyword>
<comment type="cofactor">
    <cofactor evidence="5">
        <name>Fe(2+)</name>
        <dbReference type="ChEBI" id="CHEBI:29033"/>
    </cofactor>
    <text evidence="5">Binds 1 Fe(2+) ion per subunit.</text>
</comment>
<keyword evidence="5 7" id="KW-0223">Dioxygenase</keyword>
<evidence type="ECO:0000256" key="3">
    <source>
        <dbReference type="ARBA" id="ARBA00023002"/>
    </source>
</evidence>
<dbReference type="InterPro" id="IPR004294">
    <property type="entry name" value="Carotenoid_Oase"/>
</dbReference>
<protein>
    <recommendedName>
        <fullName evidence="5">Dioxygenase</fullName>
        <ecNumber evidence="5">1.13.11.-</ecNumber>
    </recommendedName>
</protein>
<proteinExistence type="inferred from homology"/>
<dbReference type="EMBL" id="WMBF01000037">
    <property type="protein sequence ID" value="MBW5421207.1"/>
    <property type="molecule type" value="Genomic_DNA"/>
</dbReference>
<accession>A0ABS6YIH9</accession>
<evidence type="ECO:0000313" key="8">
    <source>
        <dbReference type="Proteomes" id="UP001197114"/>
    </source>
</evidence>
<dbReference type="RefSeq" id="WP_219687745.1">
    <property type="nucleotide sequence ID" value="NZ_WMBF01000037.1"/>
</dbReference>
<comment type="caution">
    <text evidence="7">The sequence shown here is derived from an EMBL/GenBank/DDBJ whole genome shotgun (WGS) entry which is preliminary data.</text>
</comment>
<evidence type="ECO:0000256" key="5">
    <source>
        <dbReference type="RuleBase" id="RU364048"/>
    </source>
</evidence>
<dbReference type="Pfam" id="PF03055">
    <property type="entry name" value="RPE65"/>
    <property type="match status" value="1"/>
</dbReference>
<gene>
    <name evidence="7" type="ORF">GKQ77_06465</name>
</gene>
<evidence type="ECO:0000256" key="4">
    <source>
        <dbReference type="ARBA" id="ARBA00023004"/>
    </source>
</evidence>
<dbReference type="EC" id="1.13.11.-" evidence="5"/>
<comment type="similarity">
    <text evidence="1 5">Belongs to the carotenoid oxygenase family.</text>
</comment>
<evidence type="ECO:0000256" key="6">
    <source>
        <dbReference type="SAM" id="MobiDB-lite"/>
    </source>
</evidence>
<name>A0ABS6YIH9_9ACTN</name>
<sequence length="475" mass="51846">MSDTHAATGAGADIGTGADARTSTDTGADRHQPPYLTNHFAPVPDEVTAWDLTVRGAVPPELSGRYFRNGHNPGPGQKPTHWFRGAGMLHGVRLGGGRAEWYRNRWVRTLALEGAPLVRDDGTVDLTASVAGTHVIEHAGRILALQEANLPFEVSPELDTIGAYDFRGRLTTAMTAHPKEDPETGELHFFGYSSLPPYLTYYVADAQGELIRSRVVPGAGPTLMHDFGLTAHHTVWLDLPVVFDAEEHSGIPYRWSDTYRPRIGVMPRDGSAEPVWYEVEAGAMIHVTNAYEDAAGRIVVEGPRYDRSSWESSWKWWTGAPGHPPVPLVGSMRHRWVLDPVTGTAREERLDSLVTEFATINEALTGSAHRYTYTVAFPGAGLERYALVKYDALTGQRQIVDAGPGRMYGEPYFVPAAGGTAEDDGYLMTLVSDLARDASELLILSARDITRPPVAAVELPRRVPAGIHGSWIPDA</sequence>
<feature type="region of interest" description="Disordered" evidence="6">
    <location>
        <begin position="1"/>
        <end position="40"/>
    </location>
</feature>
<keyword evidence="3 5" id="KW-0560">Oxidoreductase</keyword>
<dbReference type="Proteomes" id="UP001197114">
    <property type="component" value="Unassembled WGS sequence"/>
</dbReference>
<evidence type="ECO:0000256" key="2">
    <source>
        <dbReference type="ARBA" id="ARBA00022723"/>
    </source>
</evidence>
<reference evidence="7 8" key="1">
    <citation type="submission" date="2019-11" db="EMBL/GenBank/DDBJ databases">
        <authorList>
            <person name="Ay H."/>
        </authorList>
    </citation>
    <scope>NUCLEOTIDE SEQUENCE [LARGE SCALE GENOMIC DNA]</scope>
    <source>
        <strain evidence="7 8">BG9H</strain>
    </source>
</reference>
<keyword evidence="2 5" id="KW-0479">Metal-binding</keyword>
<organism evidence="7 8">
    <name type="scientific">Streptomyces anatolicus</name>
    <dbReference type="NCBI Taxonomy" id="2675858"/>
    <lineage>
        <taxon>Bacteria</taxon>
        <taxon>Bacillati</taxon>
        <taxon>Actinomycetota</taxon>
        <taxon>Actinomycetes</taxon>
        <taxon>Kitasatosporales</taxon>
        <taxon>Streptomycetaceae</taxon>
        <taxon>Streptomyces</taxon>
    </lineage>
</organism>
<evidence type="ECO:0000256" key="1">
    <source>
        <dbReference type="ARBA" id="ARBA00006787"/>
    </source>
</evidence>
<dbReference type="PANTHER" id="PTHR10543">
    <property type="entry name" value="BETA-CAROTENE DIOXYGENASE"/>
    <property type="match status" value="1"/>
</dbReference>
<dbReference type="GO" id="GO:0051213">
    <property type="term" value="F:dioxygenase activity"/>
    <property type="evidence" value="ECO:0007669"/>
    <property type="project" value="UniProtKB-KW"/>
</dbReference>
<feature type="compositionally biased region" description="Low complexity" evidence="6">
    <location>
        <begin position="1"/>
        <end position="20"/>
    </location>
</feature>
<keyword evidence="4 5" id="KW-0408">Iron</keyword>
<dbReference type="PANTHER" id="PTHR10543:SF89">
    <property type="entry name" value="CAROTENOID 9,10(9',10')-CLEAVAGE DIOXYGENASE 1"/>
    <property type="match status" value="1"/>
</dbReference>
<evidence type="ECO:0000313" key="7">
    <source>
        <dbReference type="EMBL" id="MBW5421207.1"/>
    </source>
</evidence>